<keyword evidence="4" id="KW-0520">NAD</keyword>
<gene>
    <name evidence="5" type="primary">pdxA</name>
    <name evidence="5" type="ORF">VB739_06795</name>
</gene>
<name>A0ABU5SUS1_9CYAN</name>
<evidence type="ECO:0000256" key="2">
    <source>
        <dbReference type="ARBA" id="ARBA00022723"/>
    </source>
</evidence>
<dbReference type="PANTHER" id="PTHR30004">
    <property type="entry name" value="4-HYDROXYTHREONINE-4-PHOSPHATE DEHYDROGENASE"/>
    <property type="match status" value="1"/>
</dbReference>
<protein>
    <submittedName>
        <fullName evidence="5">4-hydroxythreonine-4-phosphate dehydrogenase PdxA</fullName>
    </submittedName>
</protein>
<keyword evidence="6" id="KW-1185">Reference proteome</keyword>
<dbReference type="Pfam" id="PF04166">
    <property type="entry name" value="PdxA"/>
    <property type="match status" value="1"/>
</dbReference>
<keyword evidence="2" id="KW-0479">Metal-binding</keyword>
<keyword evidence="3" id="KW-0560">Oxidoreductase</keyword>
<dbReference type="RefSeq" id="WP_323356333.1">
    <property type="nucleotide sequence ID" value="NZ_JAYGHY010000015.1"/>
</dbReference>
<evidence type="ECO:0000313" key="5">
    <source>
        <dbReference type="EMBL" id="MEA5442255.1"/>
    </source>
</evidence>
<dbReference type="SUPFAM" id="SSF53659">
    <property type="entry name" value="Isocitrate/Isopropylmalate dehydrogenase-like"/>
    <property type="match status" value="1"/>
</dbReference>
<reference evidence="5 6" key="1">
    <citation type="submission" date="2023-12" db="EMBL/GenBank/DDBJ databases">
        <title>Baltic Sea Cyanobacteria.</title>
        <authorList>
            <person name="Delbaje E."/>
            <person name="Fewer D.P."/>
            <person name="Shishido T.K."/>
        </authorList>
    </citation>
    <scope>NUCLEOTIDE SEQUENCE [LARGE SCALE GENOMIC DNA]</scope>
    <source>
        <strain evidence="5 6">UHCC 0281</strain>
    </source>
</reference>
<dbReference type="EMBL" id="JAYGHY010000015">
    <property type="protein sequence ID" value="MEA5442255.1"/>
    <property type="molecule type" value="Genomic_DNA"/>
</dbReference>
<evidence type="ECO:0000256" key="1">
    <source>
        <dbReference type="ARBA" id="ARBA00009464"/>
    </source>
</evidence>
<dbReference type="Gene3D" id="3.40.718.10">
    <property type="entry name" value="Isopropylmalate Dehydrogenase"/>
    <property type="match status" value="1"/>
</dbReference>
<evidence type="ECO:0000313" key="6">
    <source>
        <dbReference type="Proteomes" id="UP001302329"/>
    </source>
</evidence>
<evidence type="ECO:0000256" key="3">
    <source>
        <dbReference type="ARBA" id="ARBA00023002"/>
    </source>
</evidence>
<proteinExistence type="inferred from homology"/>
<dbReference type="Proteomes" id="UP001302329">
    <property type="component" value="Unassembled WGS sequence"/>
</dbReference>
<dbReference type="InterPro" id="IPR005255">
    <property type="entry name" value="PdxA_fam"/>
</dbReference>
<organism evidence="5 6">
    <name type="scientific">Cyanobium gracile UHCC 0281</name>
    <dbReference type="NCBI Taxonomy" id="3110309"/>
    <lineage>
        <taxon>Bacteria</taxon>
        <taxon>Bacillati</taxon>
        <taxon>Cyanobacteriota</taxon>
        <taxon>Cyanophyceae</taxon>
        <taxon>Synechococcales</taxon>
        <taxon>Prochlorococcaceae</taxon>
        <taxon>Cyanobium</taxon>
    </lineage>
</organism>
<comment type="caution">
    <text evidence="5">The sequence shown here is derived from an EMBL/GenBank/DDBJ whole genome shotgun (WGS) entry which is preliminary data.</text>
</comment>
<dbReference type="NCBIfam" id="TIGR00557">
    <property type="entry name" value="pdxA"/>
    <property type="match status" value="1"/>
</dbReference>
<dbReference type="NCBIfam" id="NF002744">
    <property type="entry name" value="PRK02746.1"/>
    <property type="match status" value="1"/>
</dbReference>
<evidence type="ECO:0000256" key="4">
    <source>
        <dbReference type="ARBA" id="ARBA00023027"/>
    </source>
</evidence>
<accession>A0ABU5SUS1</accession>
<dbReference type="PANTHER" id="PTHR30004:SF6">
    <property type="entry name" value="D-THREONATE 4-PHOSPHATE DEHYDROGENASE"/>
    <property type="match status" value="1"/>
</dbReference>
<comment type="similarity">
    <text evidence="1">Belongs to the PdxA family. PdxA2 subfamily.</text>
</comment>
<sequence>MKTTADRLVIALGDPAGIGAEVTLKALAQPRPAGQEVVLVGCSRWLRDCHRQLLACSNAPLADPDDFALEDVPLEQPVVPGVSSAAAGAASFAWLTRAVALVGAGGGRALVTAPIAKASWQAAGHAYPGQTERLAELTGSADAGMLFTALAPGGGWRLNTLLATTHIPLAEVSRRLTPELVSRRLEALLAFCRRFEGRPRLVVAGLNPHAGEGGHLGREEQDWLIATLQRWQGLHPEVRLEGPVPPDTCWLEAAAAWKGEGAGADGYLALYHDQGLIPVKLLAFDAAVNTTLGLPFLRTSPDHGTAFGIAGRGVARADSMAAAIHTAWELG</sequence>